<dbReference type="GO" id="GO:0005789">
    <property type="term" value="C:endoplasmic reticulum membrane"/>
    <property type="evidence" value="ECO:0007669"/>
    <property type="project" value="UniProtKB-SubCell"/>
</dbReference>
<keyword evidence="7" id="KW-0931">ER-Golgi transport</keyword>
<evidence type="ECO:0000313" key="12">
    <source>
        <dbReference type="EMBL" id="CAD7668622.1"/>
    </source>
</evidence>
<evidence type="ECO:0000256" key="5">
    <source>
        <dbReference type="ARBA" id="ARBA00022692"/>
    </source>
</evidence>
<evidence type="ECO:0000256" key="8">
    <source>
        <dbReference type="ARBA" id="ARBA00022927"/>
    </source>
</evidence>
<dbReference type="EMBL" id="CAJPVJ010060194">
    <property type="protein sequence ID" value="CAG2184071.1"/>
    <property type="molecule type" value="Genomic_DNA"/>
</dbReference>
<dbReference type="GO" id="GO:0031201">
    <property type="term" value="C:SNARE complex"/>
    <property type="evidence" value="ECO:0007669"/>
    <property type="project" value="TreeGrafter"/>
</dbReference>
<dbReference type="GO" id="GO:0005484">
    <property type="term" value="F:SNAP receptor activity"/>
    <property type="evidence" value="ECO:0007669"/>
    <property type="project" value="TreeGrafter"/>
</dbReference>
<evidence type="ECO:0000256" key="4">
    <source>
        <dbReference type="ARBA" id="ARBA00022448"/>
    </source>
</evidence>
<reference evidence="12" key="1">
    <citation type="submission" date="2020-11" db="EMBL/GenBank/DDBJ databases">
        <authorList>
            <person name="Tran Van P."/>
        </authorList>
    </citation>
    <scope>NUCLEOTIDE SEQUENCE</scope>
</reference>
<evidence type="ECO:0000256" key="9">
    <source>
        <dbReference type="ARBA" id="ARBA00022989"/>
    </source>
</evidence>
<organism evidence="12">
    <name type="scientific">Oppiella nova</name>
    <dbReference type="NCBI Taxonomy" id="334625"/>
    <lineage>
        <taxon>Eukaryota</taxon>
        <taxon>Metazoa</taxon>
        <taxon>Ecdysozoa</taxon>
        <taxon>Arthropoda</taxon>
        <taxon>Chelicerata</taxon>
        <taxon>Arachnida</taxon>
        <taxon>Acari</taxon>
        <taxon>Acariformes</taxon>
        <taxon>Sarcoptiformes</taxon>
        <taxon>Oribatida</taxon>
        <taxon>Brachypylina</taxon>
        <taxon>Oppioidea</taxon>
        <taxon>Oppiidae</taxon>
        <taxon>Oppiella</taxon>
    </lineage>
</organism>
<keyword evidence="5" id="KW-0812">Transmembrane</keyword>
<feature type="non-terminal residue" evidence="12">
    <location>
        <position position="1"/>
    </location>
</feature>
<evidence type="ECO:0000256" key="2">
    <source>
        <dbReference type="ARBA" id="ARBA00007891"/>
    </source>
</evidence>
<evidence type="ECO:0000256" key="1">
    <source>
        <dbReference type="ARBA" id="ARBA00004163"/>
    </source>
</evidence>
<sequence length="135" mass="15605">MATQILSPIGVNQTNEVKSDKTKEMHLNVKTRVEKDIRNELFFNTKNELRRRDTPEEKNSSDDLETVIKYQNSIQERVAKEMLQLTHNLKHNCSLSNEIIKKDTESLDGSALLAQRNTDSLKENTTKIGDYVRRS</sequence>
<keyword evidence="10" id="KW-0472">Membrane</keyword>
<comment type="similarity">
    <text evidence="2">Belongs to the USE1 family.</text>
</comment>
<gene>
    <name evidence="12" type="ORF">ONB1V03_LOCUS23491</name>
</gene>
<dbReference type="InterPro" id="IPR019150">
    <property type="entry name" value="Vesicle_transport_protein_Use1"/>
</dbReference>
<dbReference type="Pfam" id="PF09753">
    <property type="entry name" value="Use1"/>
    <property type="match status" value="1"/>
</dbReference>
<dbReference type="GO" id="GO:0006890">
    <property type="term" value="P:retrograde vesicle-mediated transport, Golgi to endoplasmic reticulum"/>
    <property type="evidence" value="ECO:0007669"/>
    <property type="project" value="TreeGrafter"/>
</dbReference>
<keyword evidence="8" id="KW-0653">Protein transport</keyword>
<dbReference type="EMBL" id="OC975019">
    <property type="protein sequence ID" value="CAD7668622.1"/>
    <property type="molecule type" value="Genomic_DNA"/>
</dbReference>
<keyword evidence="6" id="KW-0256">Endoplasmic reticulum</keyword>
<comment type="subcellular location">
    <subcellularLocation>
        <location evidence="1">Endoplasmic reticulum membrane</location>
        <topology evidence="1">Single-pass type IV membrane protein</topology>
    </subcellularLocation>
</comment>
<evidence type="ECO:0000256" key="7">
    <source>
        <dbReference type="ARBA" id="ARBA00022892"/>
    </source>
</evidence>
<evidence type="ECO:0000256" key="6">
    <source>
        <dbReference type="ARBA" id="ARBA00022824"/>
    </source>
</evidence>
<dbReference type="Proteomes" id="UP000728032">
    <property type="component" value="Unassembled WGS sequence"/>
</dbReference>
<evidence type="ECO:0000256" key="3">
    <source>
        <dbReference type="ARBA" id="ARBA00015843"/>
    </source>
</evidence>
<accession>A0A7R9MVM5</accession>
<protein>
    <recommendedName>
        <fullName evidence="3">Vesicle transport protein USE1</fullName>
    </recommendedName>
    <alternativeName>
        <fullName evidence="11">USE1-like protein</fullName>
    </alternativeName>
</protein>
<dbReference type="PANTHER" id="PTHR13050:SF7">
    <property type="entry name" value="VESICLE TRANSPORT PROTEIN USE1"/>
    <property type="match status" value="1"/>
</dbReference>
<dbReference type="GO" id="GO:0015031">
    <property type="term" value="P:protein transport"/>
    <property type="evidence" value="ECO:0007669"/>
    <property type="project" value="UniProtKB-KW"/>
</dbReference>
<name>A0A7R9MVM5_9ACAR</name>
<evidence type="ECO:0000256" key="10">
    <source>
        <dbReference type="ARBA" id="ARBA00023136"/>
    </source>
</evidence>
<dbReference type="AlphaFoldDB" id="A0A7R9MVM5"/>
<evidence type="ECO:0000256" key="11">
    <source>
        <dbReference type="ARBA" id="ARBA00032711"/>
    </source>
</evidence>
<proteinExistence type="inferred from homology"/>
<dbReference type="PANTHER" id="PTHR13050">
    <property type="entry name" value="USE1-LIKE PROTEIN"/>
    <property type="match status" value="1"/>
</dbReference>
<keyword evidence="4" id="KW-0813">Transport</keyword>
<keyword evidence="13" id="KW-1185">Reference proteome</keyword>
<evidence type="ECO:0000313" key="13">
    <source>
        <dbReference type="Proteomes" id="UP000728032"/>
    </source>
</evidence>
<keyword evidence="9" id="KW-1133">Transmembrane helix</keyword>
<dbReference type="OrthoDB" id="4506189at2759"/>